<sequence>MRRPGALPLLALALLAAQGGAAPLQPGGSPALTKIYPRGSHWAVGCYGEGMVAQCVYDQFVINYDAVTNRRFACHTSHPGFESRCSQQKHLSENKLLRSPLFKSIA</sequence>
<evidence type="ECO:0000313" key="3">
    <source>
        <dbReference type="Proteomes" id="UP001623348"/>
    </source>
</evidence>
<feature type="chain" id="PRO_5044873128" evidence="1">
    <location>
        <begin position="22"/>
        <end position="106"/>
    </location>
</feature>
<accession>A0ABC9Y020</accession>
<dbReference type="EMBL" id="BAAFJT010000040">
    <property type="protein sequence ID" value="GAB0202462.1"/>
    <property type="molecule type" value="Genomic_DNA"/>
</dbReference>
<evidence type="ECO:0000313" key="2">
    <source>
        <dbReference type="EMBL" id="GAB0202462.1"/>
    </source>
</evidence>
<keyword evidence="1" id="KW-0732">Signal</keyword>
<feature type="signal peptide" evidence="1">
    <location>
        <begin position="1"/>
        <end position="21"/>
    </location>
</feature>
<comment type="caution">
    <text evidence="2">The sequence shown here is derived from an EMBL/GenBank/DDBJ whole genome shotgun (WGS) entry which is preliminary data.</text>
</comment>
<reference evidence="2 3" key="1">
    <citation type="submission" date="2024-06" db="EMBL/GenBank/DDBJ databases">
        <title>The draft genome of Grus japonensis, version 3.</title>
        <authorList>
            <person name="Nabeshima K."/>
            <person name="Suzuki S."/>
            <person name="Onuma M."/>
        </authorList>
    </citation>
    <scope>NUCLEOTIDE SEQUENCE [LARGE SCALE GENOMIC DNA]</scope>
    <source>
        <strain evidence="2 3">451A</strain>
    </source>
</reference>
<dbReference type="AlphaFoldDB" id="A0ABC9Y020"/>
<organism evidence="2 3">
    <name type="scientific">Grus japonensis</name>
    <name type="common">Japanese crane</name>
    <name type="synonym">Red-crowned crane</name>
    <dbReference type="NCBI Taxonomy" id="30415"/>
    <lineage>
        <taxon>Eukaryota</taxon>
        <taxon>Metazoa</taxon>
        <taxon>Chordata</taxon>
        <taxon>Craniata</taxon>
        <taxon>Vertebrata</taxon>
        <taxon>Euteleostomi</taxon>
        <taxon>Archelosauria</taxon>
        <taxon>Archosauria</taxon>
        <taxon>Dinosauria</taxon>
        <taxon>Saurischia</taxon>
        <taxon>Theropoda</taxon>
        <taxon>Coelurosauria</taxon>
        <taxon>Aves</taxon>
        <taxon>Neognathae</taxon>
        <taxon>Neoaves</taxon>
        <taxon>Gruiformes</taxon>
        <taxon>Gruidae</taxon>
        <taxon>Grus</taxon>
    </lineage>
</organism>
<keyword evidence="3" id="KW-1185">Reference proteome</keyword>
<gene>
    <name evidence="2" type="ORF">GRJ2_002711800</name>
</gene>
<evidence type="ECO:0000256" key="1">
    <source>
        <dbReference type="SAM" id="SignalP"/>
    </source>
</evidence>
<name>A0ABC9Y020_GRUJA</name>
<proteinExistence type="predicted"/>
<dbReference type="Proteomes" id="UP001623348">
    <property type="component" value="Unassembled WGS sequence"/>
</dbReference>
<protein>
    <submittedName>
        <fullName evidence="2">Uncharacterized protein</fullName>
    </submittedName>
</protein>